<keyword evidence="1" id="KW-0732">Signal</keyword>
<sequence>MFPRPGLLISLVICFALAFVGFQKQIKTLIPSDPRALSSTSTSYLRDVLPTESTAVITSVSPVIIITKNSDELISSISIEDEFDRINNKLDMIHDLLEVQVQNHKFDNFTSSVTLVENTARESELIFNNAQNNNNNSPSMKRALECLRQTKPELPDLSYPTDAFQHFQEIHQRLDKWAQHADHKPHHAADYEGPWIENTWISYFQKELQSKNNSLSDVFGPYIPIFIPWTDIWVNSRYKYPKDLVLEIMKEDLLREDVMYITVNQNDDGFVGRCSEFSDLQSKYHITVLSAGGYGHVPIPLLKQPEPSLSKVPPSEREHTISYVGSKKNAPENMRQIMISQGNHYYKGKEWRNVMAQSKFQLCPRGFGRTSYHIQETLQMGLIPIQVYLDQPWLPYENLMKNISYSVTVEKLPELVLELSKMSDSQISKTEHEIEQLRNDYFSFEGAMKQIGKFMLSVDDTDSGELVCQVLPDNSRGSGDTVINSCSRRKKLR</sequence>
<dbReference type="InParanoid" id="A0A1E7FJX3"/>
<feature type="chain" id="PRO_5009193214" description="Exostosin GT47 domain-containing protein" evidence="1">
    <location>
        <begin position="19"/>
        <end position="493"/>
    </location>
</feature>
<organism evidence="2 3">
    <name type="scientific">Fragilariopsis cylindrus CCMP1102</name>
    <dbReference type="NCBI Taxonomy" id="635003"/>
    <lineage>
        <taxon>Eukaryota</taxon>
        <taxon>Sar</taxon>
        <taxon>Stramenopiles</taxon>
        <taxon>Ochrophyta</taxon>
        <taxon>Bacillariophyta</taxon>
        <taxon>Bacillariophyceae</taxon>
        <taxon>Bacillariophycidae</taxon>
        <taxon>Bacillariales</taxon>
        <taxon>Bacillariaceae</taxon>
        <taxon>Fragilariopsis</taxon>
    </lineage>
</organism>
<feature type="signal peptide" evidence="1">
    <location>
        <begin position="1"/>
        <end position="18"/>
    </location>
</feature>
<evidence type="ECO:0008006" key="4">
    <source>
        <dbReference type="Google" id="ProtNLM"/>
    </source>
</evidence>
<name>A0A1E7FJX3_9STRA</name>
<gene>
    <name evidence="2" type="ORF">FRACYDRAFT_236766</name>
</gene>
<reference evidence="2 3" key="1">
    <citation type="submission" date="2016-09" db="EMBL/GenBank/DDBJ databases">
        <title>Extensive genetic diversity and differential bi-allelic expression allows diatom success in the polar Southern Ocean.</title>
        <authorList>
            <consortium name="DOE Joint Genome Institute"/>
            <person name="Mock T."/>
            <person name="Otillar R.P."/>
            <person name="Strauss J."/>
            <person name="Dupont C."/>
            <person name="Frickenhaus S."/>
            <person name="Maumus F."/>
            <person name="Mcmullan M."/>
            <person name="Sanges R."/>
            <person name="Schmutz J."/>
            <person name="Toseland A."/>
            <person name="Valas R."/>
            <person name="Veluchamy A."/>
            <person name="Ward B.J."/>
            <person name="Allen A."/>
            <person name="Barry K."/>
            <person name="Falciatore A."/>
            <person name="Ferrante M."/>
            <person name="Fortunato A.E."/>
            <person name="Gloeckner G."/>
            <person name="Gruber A."/>
            <person name="Hipkin R."/>
            <person name="Janech M."/>
            <person name="Kroth P."/>
            <person name="Leese F."/>
            <person name="Lindquist E."/>
            <person name="Lyon B.R."/>
            <person name="Martin J."/>
            <person name="Mayer C."/>
            <person name="Parker M."/>
            <person name="Quesneville H."/>
            <person name="Raymond J."/>
            <person name="Uhlig C."/>
            <person name="Valentin K.U."/>
            <person name="Worden A.Z."/>
            <person name="Armbrust E.V."/>
            <person name="Bowler C."/>
            <person name="Green B."/>
            <person name="Moulton V."/>
            <person name="Van Oosterhout C."/>
            <person name="Grigoriev I."/>
        </authorList>
    </citation>
    <scope>NUCLEOTIDE SEQUENCE [LARGE SCALE GENOMIC DNA]</scope>
    <source>
        <strain evidence="2 3">CCMP1102</strain>
    </source>
</reference>
<evidence type="ECO:0000313" key="3">
    <source>
        <dbReference type="Proteomes" id="UP000095751"/>
    </source>
</evidence>
<dbReference type="EMBL" id="KV784356">
    <property type="protein sequence ID" value="OEU18489.1"/>
    <property type="molecule type" value="Genomic_DNA"/>
</dbReference>
<dbReference type="KEGG" id="fcy:FRACYDRAFT_236766"/>
<dbReference type="Proteomes" id="UP000095751">
    <property type="component" value="Unassembled WGS sequence"/>
</dbReference>
<evidence type="ECO:0000313" key="2">
    <source>
        <dbReference type="EMBL" id="OEU18489.1"/>
    </source>
</evidence>
<keyword evidence="3" id="KW-1185">Reference proteome</keyword>
<dbReference type="AlphaFoldDB" id="A0A1E7FJX3"/>
<evidence type="ECO:0000256" key="1">
    <source>
        <dbReference type="SAM" id="SignalP"/>
    </source>
</evidence>
<protein>
    <recommendedName>
        <fullName evidence="4">Exostosin GT47 domain-containing protein</fullName>
    </recommendedName>
</protein>
<proteinExistence type="predicted"/>
<accession>A0A1E7FJX3</accession>
<dbReference type="OrthoDB" id="1924787at2759"/>